<dbReference type="GO" id="GO:0016491">
    <property type="term" value="F:oxidoreductase activity"/>
    <property type="evidence" value="ECO:0007669"/>
    <property type="project" value="UniProtKB-KW"/>
</dbReference>
<gene>
    <name evidence="5" type="ORF">PROFUN_05390</name>
</gene>
<accession>A0A2P6NQL9</accession>
<dbReference type="Pfam" id="PF00106">
    <property type="entry name" value="adh_short"/>
    <property type="match status" value="1"/>
</dbReference>
<dbReference type="Gene3D" id="3.40.50.720">
    <property type="entry name" value="NAD(P)-binding Rossmann-like Domain"/>
    <property type="match status" value="1"/>
</dbReference>
<reference evidence="5 6" key="1">
    <citation type="journal article" date="2018" name="Genome Biol. Evol.">
        <title>Multiple Roots of Fruiting Body Formation in Amoebozoa.</title>
        <authorList>
            <person name="Hillmann F."/>
            <person name="Forbes G."/>
            <person name="Novohradska S."/>
            <person name="Ferling I."/>
            <person name="Riege K."/>
            <person name="Groth M."/>
            <person name="Westermann M."/>
            <person name="Marz M."/>
            <person name="Spaller T."/>
            <person name="Winckler T."/>
            <person name="Schaap P."/>
            <person name="Glockner G."/>
        </authorList>
    </citation>
    <scope>NUCLEOTIDE SEQUENCE [LARGE SCALE GENOMIC DNA]</scope>
    <source>
        <strain evidence="5 6">Jena</strain>
    </source>
</reference>
<comment type="caution">
    <text evidence="5">The sequence shown here is derived from an EMBL/GenBank/DDBJ whole genome shotgun (WGS) entry which is preliminary data.</text>
</comment>
<dbReference type="InParanoid" id="A0A2P6NQL9"/>
<feature type="transmembrane region" description="Helical" evidence="4">
    <location>
        <begin position="7"/>
        <end position="34"/>
    </location>
</feature>
<dbReference type="PRINTS" id="PR00080">
    <property type="entry name" value="SDRFAMILY"/>
</dbReference>
<evidence type="ECO:0000256" key="1">
    <source>
        <dbReference type="ARBA" id="ARBA00006484"/>
    </source>
</evidence>
<dbReference type="PRINTS" id="PR00081">
    <property type="entry name" value="GDHRDH"/>
</dbReference>
<dbReference type="PROSITE" id="PS00061">
    <property type="entry name" value="ADH_SHORT"/>
    <property type="match status" value="1"/>
</dbReference>
<dbReference type="EMBL" id="MDYQ01000033">
    <property type="protein sequence ID" value="PRP86249.1"/>
    <property type="molecule type" value="Genomic_DNA"/>
</dbReference>
<evidence type="ECO:0000256" key="4">
    <source>
        <dbReference type="SAM" id="Phobius"/>
    </source>
</evidence>
<name>A0A2P6NQL9_9EUKA</name>
<evidence type="ECO:0000256" key="2">
    <source>
        <dbReference type="ARBA" id="ARBA00023002"/>
    </source>
</evidence>
<dbReference type="Proteomes" id="UP000241769">
    <property type="component" value="Unassembled WGS sequence"/>
</dbReference>
<dbReference type="SUPFAM" id="SSF51735">
    <property type="entry name" value="NAD(P)-binding Rossmann-fold domains"/>
    <property type="match status" value="1"/>
</dbReference>
<organism evidence="5 6">
    <name type="scientific">Planoprotostelium fungivorum</name>
    <dbReference type="NCBI Taxonomy" id="1890364"/>
    <lineage>
        <taxon>Eukaryota</taxon>
        <taxon>Amoebozoa</taxon>
        <taxon>Evosea</taxon>
        <taxon>Variosea</taxon>
        <taxon>Cavosteliida</taxon>
        <taxon>Cavosteliaceae</taxon>
        <taxon>Planoprotostelium</taxon>
    </lineage>
</organism>
<keyword evidence="4" id="KW-0472">Membrane</keyword>
<sequence>MRESKLMLFVIYVSLLLDYIEILIHQILALVFFIQPAITPQKNKSAILVTGTSSGIGRYLVELYTSRGYIVIATVRRSEDAEELTSISGRVRTILADVTDLKQCQEALKSVQDILEREDLILHALVNNAGIQINGLSAVTTEESLRKIMEVNFFGPMRMIRLFFPLLCKTGGRIINTGSTTSFFPAGIVGAYGATKGALRNMTQSLQVECYPFGLRVCEVDPGLIRSNIRSDWWSTQFKPADDVNCTMTSADAGSELYQRVEDVTRAFQKAVGEAMEKSAPPPWLLNAAYAHAVEGRYPLPFYHPSLDCKLMKLFNFIFTDNLKSLLMQKWATSLVK</sequence>
<keyword evidence="4" id="KW-1133">Transmembrane helix</keyword>
<keyword evidence="6" id="KW-1185">Reference proteome</keyword>
<dbReference type="PANTHER" id="PTHR44169:SF6">
    <property type="entry name" value="NADPH-DEPENDENT 1-ACYLDIHYDROXYACETONE PHOSPHATE REDUCTASE"/>
    <property type="match status" value="1"/>
</dbReference>
<keyword evidence="4" id="KW-0812">Transmembrane</keyword>
<keyword evidence="2" id="KW-0560">Oxidoreductase</keyword>
<proteinExistence type="inferred from homology"/>
<evidence type="ECO:0000313" key="6">
    <source>
        <dbReference type="Proteomes" id="UP000241769"/>
    </source>
</evidence>
<dbReference type="InterPro" id="IPR036291">
    <property type="entry name" value="NAD(P)-bd_dom_sf"/>
</dbReference>
<dbReference type="PANTHER" id="PTHR44169">
    <property type="entry name" value="NADPH-DEPENDENT 1-ACYLDIHYDROXYACETONE PHOSPHATE REDUCTASE"/>
    <property type="match status" value="1"/>
</dbReference>
<protein>
    <submittedName>
        <fullName evidence="5">Short-chain dehydrogenase/reductase SDR</fullName>
    </submittedName>
</protein>
<evidence type="ECO:0000313" key="5">
    <source>
        <dbReference type="EMBL" id="PRP86249.1"/>
    </source>
</evidence>
<dbReference type="OrthoDB" id="2102561at2759"/>
<evidence type="ECO:0000256" key="3">
    <source>
        <dbReference type="RuleBase" id="RU000363"/>
    </source>
</evidence>
<dbReference type="InterPro" id="IPR002347">
    <property type="entry name" value="SDR_fam"/>
</dbReference>
<dbReference type="AlphaFoldDB" id="A0A2P6NQL9"/>
<comment type="similarity">
    <text evidence="1 3">Belongs to the short-chain dehydrogenases/reductases (SDR) family.</text>
</comment>
<dbReference type="InterPro" id="IPR020904">
    <property type="entry name" value="Sc_DH/Rdtase_CS"/>
</dbReference>
<dbReference type="STRING" id="1890364.A0A2P6NQL9"/>